<feature type="transmembrane region" description="Helical" evidence="2">
    <location>
        <begin position="100"/>
        <end position="119"/>
    </location>
</feature>
<proteinExistence type="predicted"/>
<comment type="caution">
    <text evidence="3">The sequence shown here is derived from an EMBL/GenBank/DDBJ whole genome shotgun (WGS) entry which is preliminary data.</text>
</comment>
<feature type="transmembrane region" description="Helical" evidence="2">
    <location>
        <begin position="7"/>
        <end position="28"/>
    </location>
</feature>
<dbReference type="EMBL" id="MNPL01024894">
    <property type="protein sequence ID" value="OQR68398.1"/>
    <property type="molecule type" value="Genomic_DNA"/>
</dbReference>
<protein>
    <submittedName>
        <fullName evidence="3">Solute carrier organic anion transporter family member 1C1-like</fullName>
    </submittedName>
</protein>
<accession>A0A1V9X4S4</accession>
<evidence type="ECO:0000313" key="3">
    <source>
        <dbReference type="EMBL" id="OQR68398.1"/>
    </source>
</evidence>
<organism evidence="3 4">
    <name type="scientific">Tropilaelaps mercedesae</name>
    <dbReference type="NCBI Taxonomy" id="418985"/>
    <lineage>
        <taxon>Eukaryota</taxon>
        <taxon>Metazoa</taxon>
        <taxon>Ecdysozoa</taxon>
        <taxon>Arthropoda</taxon>
        <taxon>Chelicerata</taxon>
        <taxon>Arachnida</taxon>
        <taxon>Acari</taxon>
        <taxon>Parasitiformes</taxon>
        <taxon>Mesostigmata</taxon>
        <taxon>Gamasina</taxon>
        <taxon>Dermanyssoidea</taxon>
        <taxon>Laelapidae</taxon>
        <taxon>Tropilaelaps</taxon>
    </lineage>
</organism>
<dbReference type="Pfam" id="PF03137">
    <property type="entry name" value="OATP"/>
    <property type="match status" value="1"/>
</dbReference>
<name>A0A1V9X4S4_9ACAR</name>
<keyword evidence="2" id="KW-0812">Transmembrane</keyword>
<dbReference type="AlphaFoldDB" id="A0A1V9X4S4"/>
<keyword evidence="1" id="KW-1015">Disulfide bond</keyword>
<evidence type="ECO:0000256" key="1">
    <source>
        <dbReference type="ARBA" id="ARBA00023157"/>
    </source>
</evidence>
<evidence type="ECO:0000256" key="2">
    <source>
        <dbReference type="SAM" id="Phobius"/>
    </source>
</evidence>
<dbReference type="GO" id="GO:0015347">
    <property type="term" value="F:sodium-independent organic anion transmembrane transporter activity"/>
    <property type="evidence" value="ECO:0007669"/>
    <property type="project" value="TreeGrafter"/>
</dbReference>
<keyword evidence="2" id="KW-0472">Membrane</keyword>
<gene>
    <name evidence="3" type="ORF">BIW11_12935</name>
</gene>
<dbReference type="PANTHER" id="PTHR11388:SF76">
    <property type="entry name" value="SOLUTE CARRIER ORGANIC ANION TRANSPORTER FAMILY MEMBER"/>
    <property type="match status" value="1"/>
</dbReference>
<dbReference type="OrthoDB" id="5062115at2759"/>
<dbReference type="InterPro" id="IPR004156">
    <property type="entry name" value="OATP"/>
</dbReference>
<feature type="transmembrane region" description="Helical" evidence="2">
    <location>
        <begin position="48"/>
        <end position="69"/>
    </location>
</feature>
<reference evidence="3 4" key="1">
    <citation type="journal article" date="2017" name="Gigascience">
        <title>Draft genome of the honey bee ectoparasitic mite, Tropilaelaps mercedesae, is shaped by the parasitic life history.</title>
        <authorList>
            <person name="Dong X."/>
            <person name="Armstrong S.D."/>
            <person name="Xia D."/>
            <person name="Makepeace B.L."/>
            <person name="Darby A.C."/>
            <person name="Kadowaki T."/>
        </authorList>
    </citation>
    <scope>NUCLEOTIDE SEQUENCE [LARGE SCALE GENOMIC DNA]</scope>
    <source>
        <strain evidence="3">Wuxi-XJTLU</strain>
    </source>
</reference>
<dbReference type="Proteomes" id="UP000192247">
    <property type="component" value="Unassembled WGS sequence"/>
</dbReference>
<keyword evidence="2" id="KW-1133">Transmembrane helix</keyword>
<dbReference type="GO" id="GO:0016323">
    <property type="term" value="C:basolateral plasma membrane"/>
    <property type="evidence" value="ECO:0007669"/>
    <property type="project" value="TreeGrafter"/>
</dbReference>
<keyword evidence="4" id="KW-1185">Reference proteome</keyword>
<dbReference type="GO" id="GO:0043252">
    <property type="term" value="P:sodium-independent organic anion transport"/>
    <property type="evidence" value="ECO:0007669"/>
    <property type="project" value="TreeGrafter"/>
</dbReference>
<dbReference type="InterPro" id="IPR036259">
    <property type="entry name" value="MFS_trans_sf"/>
</dbReference>
<sequence length="278" mass="30977">MYMTISAFFRGLGPVLGFILSSACLAFYEDPGCPPEYDSEDPRWIGAWWIGFIVLAGFQLVFTAPLLLFPKQIRKSPDATTTFHESGIFAAMFRLFRNPIYMFHLFSQIFKWFGILGYFNYLPKYVQEQFRVSASSAALYGGSLPIALSLLAALFGGVTIRYWKPDTRLLTLLMFLLEIATVVLILALGLFKCEAPDYTVGANEAMSRCVDPNDKTFSLAIYQGATALFGSSKKLDSFYADNEDGDGNIVENPKYTPKNGSIKLSGDHIEKLAKFNSS</sequence>
<dbReference type="SUPFAM" id="SSF103473">
    <property type="entry name" value="MFS general substrate transporter"/>
    <property type="match status" value="1"/>
</dbReference>
<feature type="transmembrane region" description="Helical" evidence="2">
    <location>
        <begin position="172"/>
        <end position="191"/>
    </location>
</feature>
<feature type="transmembrane region" description="Helical" evidence="2">
    <location>
        <begin position="139"/>
        <end position="160"/>
    </location>
</feature>
<dbReference type="InParanoid" id="A0A1V9X4S4"/>
<evidence type="ECO:0000313" key="4">
    <source>
        <dbReference type="Proteomes" id="UP000192247"/>
    </source>
</evidence>
<dbReference type="Gene3D" id="1.20.1250.20">
    <property type="entry name" value="MFS general substrate transporter like domains"/>
    <property type="match status" value="1"/>
</dbReference>
<dbReference type="PANTHER" id="PTHR11388">
    <property type="entry name" value="ORGANIC ANION TRANSPORTER"/>
    <property type="match status" value="1"/>
</dbReference>